<evidence type="ECO:0000313" key="3">
    <source>
        <dbReference type="Proteomes" id="UP001634394"/>
    </source>
</evidence>
<evidence type="ECO:0000256" key="1">
    <source>
        <dbReference type="SAM" id="Phobius"/>
    </source>
</evidence>
<keyword evidence="1" id="KW-0812">Transmembrane</keyword>
<name>A0ABD3WRR9_SINWO</name>
<accession>A0ABD3WRR9</accession>
<dbReference type="Proteomes" id="UP001634394">
    <property type="component" value="Unassembled WGS sequence"/>
</dbReference>
<keyword evidence="3" id="KW-1185">Reference proteome</keyword>
<sequence length="137" mass="15495">MDASFTASYLLFMNAFPKLRTNMDATFTISYLLFMNAFLILRTNMDASFTASYLLFMNAFSKLRTNMDATFTASYLLFSECIPHTEDKYGCLIYGLHKLTTSKTRVARLGGMPLAFIPVLSHFTNYSQIVPSFCLPA</sequence>
<dbReference type="AlphaFoldDB" id="A0ABD3WRR9"/>
<proteinExistence type="predicted"/>
<reference evidence="2 3" key="1">
    <citation type="submission" date="2024-11" db="EMBL/GenBank/DDBJ databases">
        <title>Chromosome-level genome assembly of the freshwater bivalve Anodonta woodiana.</title>
        <authorList>
            <person name="Chen X."/>
        </authorList>
    </citation>
    <scope>NUCLEOTIDE SEQUENCE [LARGE SCALE GENOMIC DNA]</scope>
    <source>
        <strain evidence="2">MN2024</strain>
        <tissue evidence="2">Gills</tissue>
    </source>
</reference>
<dbReference type="EMBL" id="JBJQND010000005">
    <property type="protein sequence ID" value="KAL3876680.1"/>
    <property type="molecule type" value="Genomic_DNA"/>
</dbReference>
<keyword evidence="1" id="KW-1133">Transmembrane helix</keyword>
<feature type="transmembrane region" description="Helical" evidence="1">
    <location>
        <begin position="29"/>
        <end position="56"/>
    </location>
</feature>
<organism evidence="2 3">
    <name type="scientific">Sinanodonta woodiana</name>
    <name type="common">Chinese pond mussel</name>
    <name type="synonym">Anodonta woodiana</name>
    <dbReference type="NCBI Taxonomy" id="1069815"/>
    <lineage>
        <taxon>Eukaryota</taxon>
        <taxon>Metazoa</taxon>
        <taxon>Spiralia</taxon>
        <taxon>Lophotrochozoa</taxon>
        <taxon>Mollusca</taxon>
        <taxon>Bivalvia</taxon>
        <taxon>Autobranchia</taxon>
        <taxon>Heteroconchia</taxon>
        <taxon>Palaeoheterodonta</taxon>
        <taxon>Unionida</taxon>
        <taxon>Unionoidea</taxon>
        <taxon>Unionidae</taxon>
        <taxon>Unioninae</taxon>
        <taxon>Sinanodonta</taxon>
    </lineage>
</organism>
<keyword evidence="1" id="KW-0472">Membrane</keyword>
<evidence type="ECO:0000313" key="2">
    <source>
        <dbReference type="EMBL" id="KAL3876680.1"/>
    </source>
</evidence>
<protein>
    <submittedName>
        <fullName evidence="2">Uncharacterized protein</fullName>
    </submittedName>
</protein>
<gene>
    <name evidence="2" type="ORF">ACJMK2_034484</name>
</gene>
<comment type="caution">
    <text evidence="2">The sequence shown here is derived from an EMBL/GenBank/DDBJ whole genome shotgun (WGS) entry which is preliminary data.</text>
</comment>